<dbReference type="SUPFAM" id="SSF48403">
    <property type="entry name" value="Ankyrin repeat"/>
    <property type="match status" value="1"/>
</dbReference>
<evidence type="ECO:0000256" key="2">
    <source>
        <dbReference type="ARBA" id="ARBA00023043"/>
    </source>
</evidence>
<evidence type="ECO:0000313" key="3">
    <source>
        <dbReference type="EMBL" id="TVY54649.1"/>
    </source>
</evidence>
<dbReference type="InterPro" id="IPR050663">
    <property type="entry name" value="Ankyrin-SOCS_Box"/>
</dbReference>
<dbReference type="EMBL" id="QGMG01000318">
    <property type="protein sequence ID" value="TVY54649.1"/>
    <property type="molecule type" value="Genomic_DNA"/>
</dbReference>
<dbReference type="Proteomes" id="UP000481288">
    <property type="component" value="Unassembled WGS sequence"/>
</dbReference>
<dbReference type="Gene3D" id="1.25.40.20">
    <property type="entry name" value="Ankyrin repeat-containing domain"/>
    <property type="match status" value="2"/>
</dbReference>
<dbReference type="InterPro" id="IPR036770">
    <property type="entry name" value="Ankyrin_rpt-contain_sf"/>
</dbReference>
<reference evidence="3 4" key="1">
    <citation type="submission" date="2018-05" db="EMBL/GenBank/DDBJ databases">
        <title>Whole genome sequencing for identification of molecular markers to develop diagnostic detection tools for the regulated plant pathogen Lachnellula willkommii.</title>
        <authorList>
            <person name="Giroux E."/>
            <person name="Bilodeau G."/>
        </authorList>
    </citation>
    <scope>NUCLEOTIDE SEQUENCE [LARGE SCALE GENOMIC DNA]</scope>
    <source>
        <strain evidence="3 4">CBS 625.97</strain>
    </source>
</reference>
<keyword evidence="1" id="KW-0677">Repeat</keyword>
<gene>
    <name evidence="3" type="ORF">LCER1_G004724</name>
</gene>
<keyword evidence="4" id="KW-1185">Reference proteome</keyword>
<dbReference type="SMART" id="SM00248">
    <property type="entry name" value="ANK"/>
    <property type="match status" value="4"/>
</dbReference>
<sequence>MQPEKQTQVEERPAYAQQQILKPHEVAMEKCWEACETGDLNQFTNQLKESFEHLNDANVRTLLKRMVKKGWSEGMRCLLEEGADPNLMTASILVQECRSAAILQLLAVFGMEYKSGDYNILAYVSGPTASRREILDWLLDQGLDINGPTNDTVKGADRSYRDNTIVVLNAAAAHGDIDLFDHLVSRGAKPHHSNALHNAARSKNAVAMITHLVETYHLDVNASDACNGLNELDLVGFIDTPKYTLNYALRACNTPAAEILLKYGARIGQALSYAISSQEISAVKLLLDAGADASDGLCDAIVSDYLEVAQLCLEHGGDIATGEAKDQFVAGFGGSYTGMSNEMRELLDEWKHKQQESPEG</sequence>
<evidence type="ECO:0000313" key="4">
    <source>
        <dbReference type="Proteomes" id="UP000481288"/>
    </source>
</evidence>
<dbReference type="GO" id="GO:0000976">
    <property type="term" value="F:transcription cis-regulatory region binding"/>
    <property type="evidence" value="ECO:0007669"/>
    <property type="project" value="TreeGrafter"/>
</dbReference>
<dbReference type="OrthoDB" id="539213at2759"/>
<accession>A0A7D8Z6X0</accession>
<dbReference type="AlphaFoldDB" id="A0A7D8Z6X0"/>
<name>A0A7D8Z6X0_9HELO</name>
<proteinExistence type="predicted"/>
<dbReference type="InterPro" id="IPR002110">
    <property type="entry name" value="Ankyrin_rpt"/>
</dbReference>
<evidence type="ECO:0008006" key="5">
    <source>
        <dbReference type="Google" id="ProtNLM"/>
    </source>
</evidence>
<keyword evidence="2" id="KW-0040">ANK repeat</keyword>
<organism evidence="3 4">
    <name type="scientific">Lachnellula cervina</name>
    <dbReference type="NCBI Taxonomy" id="1316786"/>
    <lineage>
        <taxon>Eukaryota</taxon>
        <taxon>Fungi</taxon>
        <taxon>Dikarya</taxon>
        <taxon>Ascomycota</taxon>
        <taxon>Pezizomycotina</taxon>
        <taxon>Leotiomycetes</taxon>
        <taxon>Helotiales</taxon>
        <taxon>Lachnaceae</taxon>
        <taxon>Lachnellula</taxon>
    </lineage>
</organism>
<comment type="caution">
    <text evidence="3">The sequence shown here is derived from an EMBL/GenBank/DDBJ whole genome shotgun (WGS) entry which is preliminary data.</text>
</comment>
<dbReference type="GO" id="GO:0045944">
    <property type="term" value="P:positive regulation of transcription by RNA polymerase II"/>
    <property type="evidence" value="ECO:0007669"/>
    <property type="project" value="TreeGrafter"/>
</dbReference>
<evidence type="ECO:0000256" key="1">
    <source>
        <dbReference type="ARBA" id="ARBA00022737"/>
    </source>
</evidence>
<protein>
    <recommendedName>
        <fullName evidence="5">Ankyrin repeat protein</fullName>
    </recommendedName>
</protein>
<dbReference type="PANTHER" id="PTHR24193:SF121">
    <property type="entry name" value="ADA2A-CONTAINING COMPLEX COMPONENT 3, ISOFORM D"/>
    <property type="match status" value="1"/>
</dbReference>
<dbReference type="GO" id="GO:0005634">
    <property type="term" value="C:nucleus"/>
    <property type="evidence" value="ECO:0007669"/>
    <property type="project" value="TreeGrafter"/>
</dbReference>
<dbReference type="PANTHER" id="PTHR24193">
    <property type="entry name" value="ANKYRIN REPEAT PROTEIN"/>
    <property type="match status" value="1"/>
</dbReference>